<dbReference type="InterPro" id="IPR033985">
    <property type="entry name" value="SusD-like_N"/>
</dbReference>
<dbReference type="Gene3D" id="1.25.40.390">
    <property type="match status" value="1"/>
</dbReference>
<feature type="domain" description="SusD-like N-terminal" evidence="8">
    <location>
        <begin position="112"/>
        <end position="229"/>
    </location>
</feature>
<evidence type="ECO:0000259" key="8">
    <source>
        <dbReference type="Pfam" id="PF14322"/>
    </source>
</evidence>
<dbReference type="RefSeq" id="WP_375556790.1">
    <property type="nucleotide sequence ID" value="NZ_JBBVGT010000002.1"/>
</dbReference>
<feature type="chain" id="PRO_5045808334" evidence="6">
    <location>
        <begin position="22"/>
        <end position="495"/>
    </location>
</feature>
<organism evidence="9 10">
    <name type="scientific">Albibacterium profundi</name>
    <dbReference type="NCBI Taxonomy" id="3134906"/>
    <lineage>
        <taxon>Bacteria</taxon>
        <taxon>Pseudomonadati</taxon>
        <taxon>Bacteroidota</taxon>
        <taxon>Sphingobacteriia</taxon>
        <taxon>Sphingobacteriales</taxon>
        <taxon>Sphingobacteriaceae</taxon>
        <taxon>Albibacterium</taxon>
    </lineage>
</organism>
<dbReference type="CDD" id="cd08977">
    <property type="entry name" value="SusD"/>
    <property type="match status" value="1"/>
</dbReference>
<dbReference type="Pfam" id="PF07980">
    <property type="entry name" value="SusD_RagB"/>
    <property type="match status" value="1"/>
</dbReference>
<keyword evidence="4" id="KW-0472">Membrane</keyword>
<feature type="domain" description="RagB/SusD" evidence="7">
    <location>
        <begin position="350"/>
        <end position="494"/>
    </location>
</feature>
<evidence type="ECO:0000313" key="9">
    <source>
        <dbReference type="EMBL" id="MFB5945247.1"/>
    </source>
</evidence>
<name>A0ABV5CFW3_9SPHI</name>
<evidence type="ECO:0000259" key="7">
    <source>
        <dbReference type="Pfam" id="PF07980"/>
    </source>
</evidence>
<evidence type="ECO:0000256" key="4">
    <source>
        <dbReference type="ARBA" id="ARBA00023136"/>
    </source>
</evidence>
<evidence type="ECO:0000256" key="5">
    <source>
        <dbReference type="ARBA" id="ARBA00023237"/>
    </source>
</evidence>
<comment type="similarity">
    <text evidence="2">Belongs to the SusD family.</text>
</comment>
<protein>
    <submittedName>
        <fullName evidence="9">RagB/SusD family nutrient uptake outer membrane protein</fullName>
    </submittedName>
</protein>
<keyword evidence="3 6" id="KW-0732">Signal</keyword>
<sequence length="495" mass="57335">MKNKYKILVVFCFTGLTLVFSSCKDFLNVTPVDNLSGNNYWKTVEDVEAYTAGIYSRFRDATMTNMFFPATGDMRGAPVKPNVNGREYITELRQNNLKAYLARDGSFFGFQRPTQWDDFYNMVQSANILYEQMDRLEPGVLSETDRVKYRAEAVFLRNLAYFFMVRLYGDVPYYTDAYNSEPLPRMNQIEVLDNCIADLMAVKNDLPWTFDDPSIVAVRAMRGSAIALLMHMNMWNAGFAEEKTPYYEATAKLGDEILNNPGAYELLPLEETKEIFKGRTKEGLFEILQSLNYGERFSIVAQFSDYVLHYPNKITTKSYVSYDPKFMDEIYPLTAIDRRKEIWFDEDMYNTDGSMQLLKFVNIFAEEGEDQNPDDNQVVFRYADVILLHAEALAELGRDEEARTSVNMIRERAGATAFTSSGQQLKDNIYWERCRELMGEGHYFYDLVRTKKAVDSDYSFAPIGVDAFNRGAWTWPIDESAMDNNPYMVLNNYWR</sequence>
<accession>A0ABV5CFW3</accession>
<evidence type="ECO:0000256" key="3">
    <source>
        <dbReference type="ARBA" id="ARBA00022729"/>
    </source>
</evidence>
<evidence type="ECO:0000313" key="10">
    <source>
        <dbReference type="Proteomes" id="UP001580928"/>
    </source>
</evidence>
<evidence type="ECO:0000256" key="6">
    <source>
        <dbReference type="SAM" id="SignalP"/>
    </source>
</evidence>
<dbReference type="SUPFAM" id="SSF48452">
    <property type="entry name" value="TPR-like"/>
    <property type="match status" value="1"/>
</dbReference>
<dbReference type="Pfam" id="PF14322">
    <property type="entry name" value="SusD-like_3"/>
    <property type="match status" value="1"/>
</dbReference>
<evidence type="ECO:0000256" key="2">
    <source>
        <dbReference type="ARBA" id="ARBA00006275"/>
    </source>
</evidence>
<keyword evidence="5" id="KW-0998">Cell outer membrane</keyword>
<proteinExistence type="inferred from homology"/>
<keyword evidence="10" id="KW-1185">Reference proteome</keyword>
<gene>
    <name evidence="9" type="ORF">WKR92_05355</name>
</gene>
<comment type="caution">
    <text evidence="9">The sequence shown here is derived from an EMBL/GenBank/DDBJ whole genome shotgun (WGS) entry which is preliminary data.</text>
</comment>
<dbReference type="PROSITE" id="PS51257">
    <property type="entry name" value="PROKAR_LIPOPROTEIN"/>
    <property type="match status" value="1"/>
</dbReference>
<evidence type="ECO:0000256" key="1">
    <source>
        <dbReference type="ARBA" id="ARBA00004442"/>
    </source>
</evidence>
<dbReference type="EMBL" id="JBBVGT010000002">
    <property type="protein sequence ID" value="MFB5945247.1"/>
    <property type="molecule type" value="Genomic_DNA"/>
</dbReference>
<dbReference type="InterPro" id="IPR012944">
    <property type="entry name" value="SusD_RagB_dom"/>
</dbReference>
<comment type="subcellular location">
    <subcellularLocation>
        <location evidence="1">Cell outer membrane</location>
    </subcellularLocation>
</comment>
<feature type="signal peptide" evidence="6">
    <location>
        <begin position="1"/>
        <end position="21"/>
    </location>
</feature>
<reference evidence="9 10" key="1">
    <citation type="submission" date="2024-04" db="EMBL/GenBank/DDBJ databases">
        <title>Albibacterium profundi sp. nov., isolated from sediment of the Challenger Deep of Mariana Trench.</title>
        <authorList>
            <person name="Wang Y."/>
        </authorList>
    </citation>
    <scope>NUCLEOTIDE SEQUENCE [LARGE SCALE GENOMIC DNA]</scope>
    <source>
        <strain evidence="9 10">RHL897</strain>
    </source>
</reference>
<dbReference type="Proteomes" id="UP001580928">
    <property type="component" value="Unassembled WGS sequence"/>
</dbReference>
<dbReference type="InterPro" id="IPR011990">
    <property type="entry name" value="TPR-like_helical_dom_sf"/>
</dbReference>